<organism evidence="1 2">
    <name type="scientific">Pseudoalteromonas agarivorans DSM 14585</name>
    <dbReference type="NCBI Taxonomy" id="1312369"/>
    <lineage>
        <taxon>Bacteria</taxon>
        <taxon>Pseudomonadati</taxon>
        <taxon>Pseudomonadota</taxon>
        <taxon>Gammaproteobacteria</taxon>
        <taxon>Alteromonadales</taxon>
        <taxon>Pseudoalteromonadaceae</taxon>
        <taxon>Pseudoalteromonas</taxon>
    </lineage>
</organism>
<evidence type="ECO:0000313" key="1">
    <source>
        <dbReference type="EMBL" id="ATC83399.1"/>
    </source>
</evidence>
<keyword evidence="2" id="KW-1185">Reference proteome</keyword>
<protein>
    <submittedName>
        <fullName evidence="1">Uncharacterized protein</fullName>
    </submittedName>
</protein>
<dbReference type="EMBL" id="CP011011">
    <property type="protein sequence ID" value="ATC83399.1"/>
    <property type="molecule type" value="Genomic_DNA"/>
</dbReference>
<proteinExistence type="predicted"/>
<reference evidence="1" key="1">
    <citation type="submission" date="2015-03" db="EMBL/GenBank/DDBJ databases">
        <authorList>
            <person name="Xie B.-B."/>
            <person name="Rong J.-C."/>
            <person name="Qin Q.-L."/>
            <person name="Zhang Y.-Z."/>
        </authorList>
    </citation>
    <scope>NUCLEOTIDE SEQUENCE</scope>
    <source>
        <strain evidence="1">DSM 14585</strain>
    </source>
</reference>
<gene>
    <name evidence="1" type="ORF">PAGA_a3229</name>
</gene>
<evidence type="ECO:0000313" key="2">
    <source>
        <dbReference type="Proteomes" id="UP000217277"/>
    </source>
</evidence>
<sequence length="37" mass="4247">MSNNQPLKVPTTLTKNSAKRRYFFISLAKQALLKIPK</sequence>
<dbReference type="Proteomes" id="UP000217277">
    <property type="component" value="Chromosome I"/>
</dbReference>
<accession>A0ACA8DYU0</accession>
<name>A0ACA8DYU0_9GAMM</name>